<keyword evidence="3" id="KW-1185">Reference proteome</keyword>
<protein>
    <recommendedName>
        <fullName evidence="1">Zinc finger CGNR domain-containing protein</fullName>
    </recommendedName>
</protein>
<dbReference type="EMBL" id="VJZA01000046">
    <property type="protein sequence ID" value="TVT19515.1"/>
    <property type="molecule type" value="Genomic_DNA"/>
</dbReference>
<dbReference type="Pfam" id="PF07336">
    <property type="entry name" value="ABATE"/>
    <property type="match status" value="1"/>
</dbReference>
<comment type="caution">
    <text evidence="2">The sequence shown here is derived from an EMBL/GenBank/DDBJ whole genome shotgun (WGS) entry which is preliminary data.</text>
</comment>
<evidence type="ECO:0000313" key="3">
    <source>
        <dbReference type="Proteomes" id="UP000318578"/>
    </source>
</evidence>
<dbReference type="Proteomes" id="UP000318578">
    <property type="component" value="Unassembled WGS sequence"/>
</dbReference>
<organism evidence="2 3">
    <name type="scientific">Amycolatopsis acidiphila</name>
    <dbReference type="NCBI Taxonomy" id="715473"/>
    <lineage>
        <taxon>Bacteria</taxon>
        <taxon>Bacillati</taxon>
        <taxon>Actinomycetota</taxon>
        <taxon>Actinomycetes</taxon>
        <taxon>Pseudonocardiales</taxon>
        <taxon>Pseudonocardiaceae</taxon>
        <taxon>Amycolatopsis</taxon>
    </lineage>
</organism>
<dbReference type="InterPro" id="IPR021005">
    <property type="entry name" value="Znf_CGNR"/>
</dbReference>
<dbReference type="PANTHER" id="PTHR35525:SF3">
    <property type="entry name" value="BLL6575 PROTEIN"/>
    <property type="match status" value="1"/>
</dbReference>
<dbReference type="Pfam" id="PF11706">
    <property type="entry name" value="zf-CGNR"/>
    <property type="match status" value="1"/>
</dbReference>
<dbReference type="AlphaFoldDB" id="A0A558A5J9"/>
<dbReference type="Gene3D" id="1.10.3300.10">
    <property type="entry name" value="Jann2411-like domain"/>
    <property type="match status" value="1"/>
</dbReference>
<name>A0A558A5J9_9PSEU</name>
<dbReference type="SUPFAM" id="SSF160904">
    <property type="entry name" value="Jann2411-like"/>
    <property type="match status" value="1"/>
</dbReference>
<proteinExistence type="predicted"/>
<feature type="domain" description="Zinc finger CGNR" evidence="1">
    <location>
        <begin position="141"/>
        <end position="183"/>
    </location>
</feature>
<dbReference type="InterPro" id="IPR010852">
    <property type="entry name" value="ABATE"/>
</dbReference>
<gene>
    <name evidence="2" type="ORF">FNH06_24060</name>
</gene>
<dbReference type="PANTHER" id="PTHR35525">
    <property type="entry name" value="BLL6575 PROTEIN"/>
    <property type="match status" value="1"/>
</dbReference>
<reference evidence="2 3" key="1">
    <citation type="submission" date="2019-07" db="EMBL/GenBank/DDBJ databases">
        <title>New species of Amycolatopsis and Streptomyces.</title>
        <authorList>
            <person name="Duangmal K."/>
            <person name="Teo W.F.A."/>
            <person name="Lipun K."/>
        </authorList>
    </citation>
    <scope>NUCLEOTIDE SEQUENCE [LARGE SCALE GENOMIC DNA]</scope>
    <source>
        <strain evidence="2 3">JCM 30562</strain>
    </source>
</reference>
<sequence length="186" mass="21027">MSSERPLVGGHVAVDLVNTVAWRLDPARLVDDVTDPDALVAWLRRTGLAHGKLAATERTVEEVRRLREDLYAVLFASIEQRDPPPEAAESLRAAMLAALSRARVATIVPLRWEFEPARPADLPVLLTLEVWRFLQFTDLTRLRQCADEGCGWLFLDASRNGSRRWCSSADCGNRARARRHYRRARA</sequence>
<dbReference type="RefSeq" id="WP_144642150.1">
    <property type="nucleotide sequence ID" value="NZ_BNAX01000001.1"/>
</dbReference>
<evidence type="ECO:0000259" key="1">
    <source>
        <dbReference type="Pfam" id="PF11706"/>
    </source>
</evidence>
<accession>A0A558A5J9</accession>
<dbReference type="OrthoDB" id="3211108at2"/>
<dbReference type="InterPro" id="IPR023286">
    <property type="entry name" value="ABATE_dom_sf"/>
</dbReference>
<evidence type="ECO:0000313" key="2">
    <source>
        <dbReference type="EMBL" id="TVT19515.1"/>
    </source>
</evidence>